<keyword evidence="14" id="KW-0325">Glycoprotein</keyword>
<evidence type="ECO:0000256" key="5">
    <source>
        <dbReference type="ARBA" id="ARBA00022692"/>
    </source>
</evidence>
<dbReference type="SMART" id="SM00108">
    <property type="entry name" value="B_lectin"/>
    <property type="match status" value="1"/>
</dbReference>
<dbReference type="InterPro" id="IPR003609">
    <property type="entry name" value="Pan_app"/>
</dbReference>
<keyword evidence="3" id="KW-0245">EGF-like domain</keyword>
<dbReference type="PROSITE" id="PS50927">
    <property type="entry name" value="BULB_LECTIN"/>
    <property type="match status" value="1"/>
</dbReference>
<dbReference type="PROSITE" id="PS50011">
    <property type="entry name" value="PROTEIN_KINASE_DOM"/>
    <property type="match status" value="1"/>
</dbReference>
<gene>
    <name evidence="24" type="primary">ga29609</name>
    <name evidence="24" type="ORF">PR202_ga29609</name>
</gene>
<name>A0AAV5DLV9_ELECO</name>
<evidence type="ECO:0000256" key="18">
    <source>
        <dbReference type="PROSITE-ProRule" id="PRU10141"/>
    </source>
</evidence>
<keyword evidence="25" id="KW-1185">Reference proteome</keyword>
<dbReference type="PANTHER" id="PTHR47974:SF19">
    <property type="entry name" value="RECEPTOR-LIKE SERINE_THREONINE-PROTEIN KINASE"/>
    <property type="match status" value="1"/>
</dbReference>
<feature type="transmembrane region" description="Helical" evidence="19">
    <location>
        <begin position="439"/>
        <end position="462"/>
    </location>
</feature>
<comment type="catalytic activity">
    <reaction evidence="15 17">
        <text>L-threonyl-[protein] + ATP = O-phospho-L-threonyl-[protein] + ADP + H(+)</text>
        <dbReference type="Rhea" id="RHEA:46608"/>
        <dbReference type="Rhea" id="RHEA-COMP:11060"/>
        <dbReference type="Rhea" id="RHEA-COMP:11605"/>
        <dbReference type="ChEBI" id="CHEBI:15378"/>
        <dbReference type="ChEBI" id="CHEBI:30013"/>
        <dbReference type="ChEBI" id="CHEBI:30616"/>
        <dbReference type="ChEBI" id="CHEBI:61977"/>
        <dbReference type="ChEBI" id="CHEBI:456216"/>
        <dbReference type="EC" id="2.7.11.1"/>
    </reaction>
</comment>
<evidence type="ECO:0000256" key="17">
    <source>
        <dbReference type="PIRNR" id="PIRNR000641"/>
    </source>
</evidence>
<evidence type="ECO:0000256" key="9">
    <source>
        <dbReference type="ARBA" id="ARBA00022840"/>
    </source>
</evidence>
<evidence type="ECO:0000256" key="8">
    <source>
        <dbReference type="ARBA" id="ARBA00022777"/>
    </source>
</evidence>
<evidence type="ECO:0000256" key="2">
    <source>
        <dbReference type="ARBA" id="ARBA00022527"/>
    </source>
</evidence>
<evidence type="ECO:0000256" key="20">
    <source>
        <dbReference type="SAM" id="SignalP"/>
    </source>
</evidence>
<keyword evidence="6 20" id="KW-0732">Signal</keyword>
<dbReference type="PANTHER" id="PTHR47974">
    <property type="entry name" value="OS07G0415500 PROTEIN"/>
    <property type="match status" value="1"/>
</dbReference>
<comment type="catalytic activity">
    <reaction evidence="16 17">
        <text>L-seryl-[protein] + ATP = O-phospho-L-seryl-[protein] + ADP + H(+)</text>
        <dbReference type="Rhea" id="RHEA:17989"/>
        <dbReference type="Rhea" id="RHEA-COMP:9863"/>
        <dbReference type="Rhea" id="RHEA-COMP:11604"/>
        <dbReference type="ChEBI" id="CHEBI:15378"/>
        <dbReference type="ChEBI" id="CHEBI:29999"/>
        <dbReference type="ChEBI" id="CHEBI:30616"/>
        <dbReference type="ChEBI" id="CHEBI:83421"/>
        <dbReference type="ChEBI" id="CHEBI:456216"/>
        <dbReference type="EC" id="2.7.11.1"/>
    </reaction>
</comment>
<dbReference type="CDD" id="cd14066">
    <property type="entry name" value="STKc_IRAK"/>
    <property type="match status" value="1"/>
</dbReference>
<dbReference type="GO" id="GO:0051707">
    <property type="term" value="P:response to other organism"/>
    <property type="evidence" value="ECO:0007669"/>
    <property type="project" value="UniProtKB-ARBA"/>
</dbReference>
<keyword evidence="7 17" id="KW-0547">Nucleotide-binding</keyword>
<dbReference type="SMART" id="SM00473">
    <property type="entry name" value="PAN_AP"/>
    <property type="match status" value="1"/>
</dbReference>
<evidence type="ECO:0000256" key="4">
    <source>
        <dbReference type="ARBA" id="ARBA00022679"/>
    </source>
</evidence>
<dbReference type="FunFam" id="3.30.200.20:FF:000178">
    <property type="entry name" value="serine/threonine-protein kinase PBS1-like"/>
    <property type="match status" value="1"/>
</dbReference>
<evidence type="ECO:0000313" key="24">
    <source>
        <dbReference type="EMBL" id="GJN11416.1"/>
    </source>
</evidence>
<keyword evidence="13" id="KW-0675">Receptor</keyword>
<dbReference type="EMBL" id="BQKI01000018">
    <property type="protein sequence ID" value="GJN11416.1"/>
    <property type="molecule type" value="Genomic_DNA"/>
</dbReference>
<dbReference type="CDD" id="cd00028">
    <property type="entry name" value="B_lectin"/>
    <property type="match status" value="1"/>
</dbReference>
<evidence type="ECO:0000259" key="23">
    <source>
        <dbReference type="PROSITE" id="PS50948"/>
    </source>
</evidence>
<evidence type="ECO:0000256" key="7">
    <source>
        <dbReference type="ARBA" id="ARBA00022741"/>
    </source>
</evidence>
<comment type="subcellular location">
    <subcellularLocation>
        <location evidence="1">Membrane</location>
        <topology evidence="1">Single-pass type I membrane protein</topology>
    </subcellularLocation>
</comment>
<feature type="chain" id="PRO_5043394387" description="Receptor-like serine/threonine-protein kinase" evidence="20">
    <location>
        <begin position="28"/>
        <end position="791"/>
    </location>
</feature>
<dbReference type="Pfam" id="PF00069">
    <property type="entry name" value="Pkinase"/>
    <property type="match status" value="1"/>
</dbReference>
<dbReference type="PROSITE" id="PS00107">
    <property type="entry name" value="PROTEIN_KINASE_ATP"/>
    <property type="match status" value="1"/>
</dbReference>
<dbReference type="Pfam" id="PF01453">
    <property type="entry name" value="B_lectin"/>
    <property type="match status" value="1"/>
</dbReference>
<dbReference type="Pfam" id="PF00954">
    <property type="entry name" value="S_locus_glycop"/>
    <property type="match status" value="1"/>
</dbReference>
<keyword evidence="10 19" id="KW-1133">Transmembrane helix</keyword>
<keyword evidence="8 17" id="KW-0418">Kinase</keyword>
<evidence type="ECO:0000256" key="12">
    <source>
        <dbReference type="ARBA" id="ARBA00023157"/>
    </source>
</evidence>
<dbReference type="Gene3D" id="2.90.10.10">
    <property type="entry name" value="Bulb-type lectin domain"/>
    <property type="match status" value="1"/>
</dbReference>
<proteinExistence type="inferred from homology"/>
<reference evidence="24" key="2">
    <citation type="submission" date="2021-12" db="EMBL/GenBank/DDBJ databases">
        <title>Resequencing data analysis of finger millet.</title>
        <authorList>
            <person name="Hatakeyama M."/>
            <person name="Aluri S."/>
            <person name="Balachadran M.T."/>
            <person name="Sivarajan S.R."/>
            <person name="Poveda L."/>
            <person name="Shimizu-Inatsugi R."/>
            <person name="Schlapbach R."/>
            <person name="Sreeman S.M."/>
            <person name="Shimizu K.K."/>
        </authorList>
    </citation>
    <scope>NUCLEOTIDE SEQUENCE</scope>
</reference>
<dbReference type="PROSITE" id="PS50948">
    <property type="entry name" value="PAN"/>
    <property type="match status" value="1"/>
</dbReference>
<organism evidence="24 25">
    <name type="scientific">Eleusine coracana subsp. coracana</name>
    <dbReference type="NCBI Taxonomy" id="191504"/>
    <lineage>
        <taxon>Eukaryota</taxon>
        <taxon>Viridiplantae</taxon>
        <taxon>Streptophyta</taxon>
        <taxon>Embryophyta</taxon>
        <taxon>Tracheophyta</taxon>
        <taxon>Spermatophyta</taxon>
        <taxon>Magnoliopsida</taxon>
        <taxon>Liliopsida</taxon>
        <taxon>Poales</taxon>
        <taxon>Poaceae</taxon>
        <taxon>PACMAD clade</taxon>
        <taxon>Chloridoideae</taxon>
        <taxon>Cynodonteae</taxon>
        <taxon>Eleusininae</taxon>
        <taxon>Eleusine</taxon>
    </lineage>
</organism>
<keyword evidence="2 17" id="KW-0723">Serine/threonine-protein kinase</keyword>
<dbReference type="PIRSF" id="PIRSF000641">
    <property type="entry name" value="SRK"/>
    <property type="match status" value="1"/>
</dbReference>
<evidence type="ECO:0000256" key="19">
    <source>
        <dbReference type="SAM" id="Phobius"/>
    </source>
</evidence>
<dbReference type="InterPro" id="IPR000719">
    <property type="entry name" value="Prot_kinase_dom"/>
</dbReference>
<dbReference type="GO" id="GO:0016020">
    <property type="term" value="C:membrane"/>
    <property type="evidence" value="ECO:0007669"/>
    <property type="project" value="UniProtKB-SubCell"/>
</dbReference>
<reference evidence="24" key="1">
    <citation type="journal article" date="2018" name="DNA Res.">
        <title>Multiple hybrid de novo genome assembly of finger millet, an orphan allotetraploid crop.</title>
        <authorList>
            <person name="Hatakeyama M."/>
            <person name="Aluri S."/>
            <person name="Balachadran M.T."/>
            <person name="Sivarajan S.R."/>
            <person name="Patrignani A."/>
            <person name="Gruter S."/>
            <person name="Poveda L."/>
            <person name="Shimizu-Inatsugi R."/>
            <person name="Baeten J."/>
            <person name="Francoijs K.J."/>
            <person name="Nataraja K.N."/>
            <person name="Reddy Y.A.N."/>
            <person name="Phadnis S."/>
            <person name="Ravikumar R.L."/>
            <person name="Schlapbach R."/>
            <person name="Sreeman S.M."/>
            <person name="Shimizu K.K."/>
        </authorList>
    </citation>
    <scope>NUCLEOTIDE SEQUENCE</scope>
</reference>
<keyword evidence="11 19" id="KW-0472">Membrane</keyword>
<keyword evidence="12" id="KW-1015">Disulfide bond</keyword>
<protein>
    <recommendedName>
        <fullName evidence="17">Receptor-like serine/threonine-protein kinase</fullName>
        <ecNumber evidence="17">2.7.11.1</ecNumber>
    </recommendedName>
</protein>
<dbReference type="InterPro" id="IPR024171">
    <property type="entry name" value="SRK-like_kinase"/>
</dbReference>
<feature type="binding site" evidence="18">
    <location>
        <position position="520"/>
    </location>
    <ligand>
        <name>ATP</name>
        <dbReference type="ChEBI" id="CHEBI:30616"/>
    </ligand>
</feature>
<dbReference type="Pfam" id="PF08276">
    <property type="entry name" value="PAN_2"/>
    <property type="match status" value="1"/>
</dbReference>
<keyword evidence="5 19" id="KW-0812">Transmembrane</keyword>
<evidence type="ECO:0000256" key="10">
    <source>
        <dbReference type="ARBA" id="ARBA00022989"/>
    </source>
</evidence>
<dbReference type="GO" id="GO:0005524">
    <property type="term" value="F:ATP binding"/>
    <property type="evidence" value="ECO:0007669"/>
    <property type="project" value="UniProtKB-UniRule"/>
</dbReference>
<dbReference type="InterPro" id="IPR008271">
    <property type="entry name" value="Ser/Thr_kinase_AS"/>
</dbReference>
<dbReference type="FunFam" id="1.10.510.10:FF:000384">
    <property type="entry name" value="G-type lectin S-receptor-like serine/threonine-protein kinase"/>
    <property type="match status" value="1"/>
</dbReference>
<evidence type="ECO:0000256" key="14">
    <source>
        <dbReference type="ARBA" id="ARBA00023180"/>
    </source>
</evidence>
<dbReference type="Proteomes" id="UP001054889">
    <property type="component" value="Unassembled WGS sequence"/>
</dbReference>
<accession>A0AAV5DLV9</accession>
<dbReference type="SUPFAM" id="SSF56112">
    <property type="entry name" value="Protein kinase-like (PK-like)"/>
    <property type="match status" value="1"/>
</dbReference>
<dbReference type="InterPro" id="IPR000858">
    <property type="entry name" value="S_locus_glycoprot_dom"/>
</dbReference>
<evidence type="ECO:0000256" key="1">
    <source>
        <dbReference type="ARBA" id="ARBA00004479"/>
    </source>
</evidence>
<feature type="signal peptide" evidence="20">
    <location>
        <begin position="1"/>
        <end position="27"/>
    </location>
</feature>
<keyword evidence="4 17" id="KW-0808">Transferase</keyword>
<dbReference type="InterPro" id="IPR011009">
    <property type="entry name" value="Kinase-like_dom_sf"/>
</dbReference>
<dbReference type="GO" id="GO:0048544">
    <property type="term" value="P:recognition of pollen"/>
    <property type="evidence" value="ECO:0007669"/>
    <property type="project" value="InterPro"/>
</dbReference>
<dbReference type="Gene3D" id="1.10.510.10">
    <property type="entry name" value="Transferase(Phosphotransferase) domain 1"/>
    <property type="match status" value="1"/>
</dbReference>
<dbReference type="PROSITE" id="PS00108">
    <property type="entry name" value="PROTEIN_KINASE_ST"/>
    <property type="match status" value="1"/>
</dbReference>
<evidence type="ECO:0000256" key="13">
    <source>
        <dbReference type="ARBA" id="ARBA00023170"/>
    </source>
</evidence>
<dbReference type="InterPro" id="IPR001480">
    <property type="entry name" value="Bulb-type_lectin_dom"/>
</dbReference>
<keyword evidence="9 17" id="KW-0067">ATP-binding</keyword>
<evidence type="ECO:0000259" key="21">
    <source>
        <dbReference type="PROSITE" id="PS50011"/>
    </source>
</evidence>
<evidence type="ECO:0000313" key="25">
    <source>
        <dbReference type="Proteomes" id="UP001054889"/>
    </source>
</evidence>
<evidence type="ECO:0000259" key="22">
    <source>
        <dbReference type="PROSITE" id="PS50927"/>
    </source>
</evidence>
<dbReference type="SUPFAM" id="SSF51110">
    <property type="entry name" value="alpha-D-mannose-specific plant lectins"/>
    <property type="match status" value="1"/>
</dbReference>
<comment type="caution">
    <text evidence="24">The sequence shown here is derived from an EMBL/GenBank/DDBJ whole genome shotgun (WGS) entry which is preliminary data.</text>
</comment>
<dbReference type="InterPro" id="IPR017441">
    <property type="entry name" value="Protein_kinase_ATP_BS"/>
</dbReference>
<comment type="similarity">
    <text evidence="17">Belongs to the protein kinase superfamily. Ser/Thr protein kinase family.</text>
</comment>
<dbReference type="AlphaFoldDB" id="A0AAV5DLV9"/>
<evidence type="ECO:0000256" key="6">
    <source>
        <dbReference type="ARBA" id="ARBA00022729"/>
    </source>
</evidence>
<feature type="domain" description="Protein kinase" evidence="21">
    <location>
        <begin position="491"/>
        <end position="771"/>
    </location>
</feature>
<sequence length="791" mass="88996">MAFSSKTHTSFAFSILFLFYLCTSTFAATDTISRIQPLSGNTTAISKDGNFELGFFSPGNNGNFYVGIWFRTISIRTVIWVANRDAPVSSASSPELKISEDGNLVLSNSLGASKWSSNSTRYLSSSTIAILHDNGNLILRDQDNSHNVFWQSFDHPTDTVLSGQWFGMNKITGEYQNRVSWKDQEDPSPGPFSFHADQITLSQYVSLWNRSKVYWRSGNWTGKAFTSIPGMPVKSEYRYDLINNTSELKFRWTTMDVSKITRIILSINGQLQRHTWSHDSEQWIQEWSLPAAMCDVYSVCGPFGVCKTGFRPVSSRRWDHGAWSQGCERETNILCADSNKPTDRKQDDAFLKITSIKISRNPILVKVQSMEECRSICLNNCTCTAYALINYCNVWNGELRDLKELSNGNTDGFDVYVRLAATDPLIQDHEKPARHARRIMLLVVPSSVFMVLCAIAVIYQIFQRMTSTQKASTSDVSLIVYDYSILRHCTNNFSHKLGQGSFGSVFRGLLPGSKPIAVKKLQGMRQGEKQFQTEVRALGRIHHTNLVHLVGFCLRGAERLLVYDFMVNGSLDSHLFGDMNILDWNTRFQVILGVAKGLNYLHDECLECIIHCDIKPENVLLDADFSPKVADFGLAKLMDRNYSRALTTMRGTIGYLAPEWIGGLPITPKADVYSYGMMLFEIISGRRNTELMENGSASYFPVWAAMKISKGGICEILDHRLHDANFQELERACKVACSCIQDNEAHRPTMQQIVQILQGNQDVDLAPVPLFLQGLVEGEYSSSSIHNITAE</sequence>
<feature type="domain" description="Bulb-type lectin" evidence="22">
    <location>
        <begin position="29"/>
        <end position="152"/>
    </location>
</feature>
<evidence type="ECO:0000256" key="11">
    <source>
        <dbReference type="ARBA" id="ARBA00023136"/>
    </source>
</evidence>
<dbReference type="InterPro" id="IPR036426">
    <property type="entry name" value="Bulb-type_lectin_dom_sf"/>
</dbReference>
<feature type="domain" description="Apple" evidence="23">
    <location>
        <begin position="335"/>
        <end position="420"/>
    </location>
</feature>
<dbReference type="FunFam" id="2.90.10.10:FF:000022">
    <property type="entry name" value="Receptor-like protein kinase 4"/>
    <property type="match status" value="1"/>
</dbReference>
<dbReference type="EC" id="2.7.11.1" evidence="17"/>
<evidence type="ECO:0000256" key="3">
    <source>
        <dbReference type="ARBA" id="ARBA00022536"/>
    </source>
</evidence>
<dbReference type="GO" id="GO:0004674">
    <property type="term" value="F:protein serine/threonine kinase activity"/>
    <property type="evidence" value="ECO:0007669"/>
    <property type="project" value="UniProtKB-KW"/>
</dbReference>
<evidence type="ECO:0000256" key="15">
    <source>
        <dbReference type="ARBA" id="ARBA00047899"/>
    </source>
</evidence>
<dbReference type="CDD" id="cd01098">
    <property type="entry name" value="PAN_AP_plant"/>
    <property type="match status" value="1"/>
</dbReference>
<dbReference type="Gene3D" id="3.30.200.20">
    <property type="entry name" value="Phosphorylase Kinase, domain 1"/>
    <property type="match status" value="1"/>
</dbReference>
<evidence type="ECO:0000256" key="16">
    <source>
        <dbReference type="ARBA" id="ARBA00048679"/>
    </source>
</evidence>
<dbReference type="SMART" id="SM00220">
    <property type="entry name" value="S_TKc"/>
    <property type="match status" value="1"/>
</dbReference>